<evidence type="ECO:0000259" key="2">
    <source>
        <dbReference type="Pfam" id="PF05603"/>
    </source>
</evidence>
<dbReference type="InterPro" id="IPR008493">
    <property type="entry name" value="Hikeshi-like_N"/>
</dbReference>
<dbReference type="Pfam" id="PF05603">
    <property type="entry name" value="Hikeshi-like_N"/>
    <property type="match status" value="1"/>
</dbReference>
<protein>
    <submittedName>
        <fullName evidence="4">Uncharacterized protein</fullName>
    </submittedName>
</protein>
<organism evidence="4 5">
    <name type="scientific">Pneumocystis jirovecii (strain RU7)</name>
    <name type="common">Human pneumocystis pneumonia agent</name>
    <dbReference type="NCBI Taxonomy" id="1408657"/>
    <lineage>
        <taxon>Eukaryota</taxon>
        <taxon>Fungi</taxon>
        <taxon>Dikarya</taxon>
        <taxon>Ascomycota</taxon>
        <taxon>Taphrinomycotina</taxon>
        <taxon>Pneumocystomycetes</taxon>
        <taxon>Pneumocystaceae</taxon>
        <taxon>Pneumocystis</taxon>
    </lineage>
</organism>
<dbReference type="GeneID" id="28941636"/>
<dbReference type="RefSeq" id="XP_018228280.1">
    <property type="nucleotide sequence ID" value="XM_018375381.1"/>
</dbReference>
<dbReference type="GO" id="GO:0061608">
    <property type="term" value="F:nuclear import signal receptor activity"/>
    <property type="evidence" value="ECO:0007669"/>
    <property type="project" value="EnsemblFungi"/>
</dbReference>
<accession>A0A0W4ZFE2</accession>
<feature type="domain" description="Hikeshi-like C-terminal" evidence="3">
    <location>
        <begin position="153"/>
        <end position="214"/>
    </location>
</feature>
<sequence>MFGVICAGRPIQTNVQQIENNKFIFVLENALTINHIVIFLLPDKSFHDNFGATVHFQYSGKSFQLLGGLSNKKPSAIFRLKNTSNANNANSETDEMSDSLESLSISAVLGISIEPLLSIEQQLSSLSTIQENQKKLEKSKEVSLSMPSVQITLQKIMTNLYNFIVGFATSQLPQGSMLLSNIQIDNTYIPLKAFQDWYSKFFSKLSIDPSFLEKEQ</sequence>
<dbReference type="VEuPathDB" id="FungiDB:T551_03118"/>
<dbReference type="EMBL" id="LFWA01000015">
    <property type="protein sequence ID" value="KTW27124.1"/>
    <property type="molecule type" value="Genomic_DNA"/>
</dbReference>
<evidence type="ECO:0000259" key="3">
    <source>
        <dbReference type="Pfam" id="PF21057"/>
    </source>
</evidence>
<name>A0A0W4ZFE2_PNEJ7</name>
<gene>
    <name evidence="4" type="ORF">T551_03118</name>
</gene>
<dbReference type="GO" id="GO:0006606">
    <property type="term" value="P:protein import into nucleus"/>
    <property type="evidence" value="ECO:0007669"/>
    <property type="project" value="EnsemblFungi"/>
</dbReference>
<feature type="domain" description="Hikeshi-like N-terminal" evidence="2">
    <location>
        <begin position="5"/>
        <end position="127"/>
    </location>
</feature>
<evidence type="ECO:0000313" key="4">
    <source>
        <dbReference type="EMBL" id="KTW27124.1"/>
    </source>
</evidence>
<comment type="similarity">
    <text evidence="1">Belongs to the OPI10 family.</text>
</comment>
<keyword evidence="5" id="KW-1185">Reference proteome</keyword>
<dbReference type="InterPro" id="IPR031318">
    <property type="entry name" value="OPI10"/>
</dbReference>
<dbReference type="STRING" id="1408657.A0A0W4ZFE2"/>
<dbReference type="GO" id="GO:0005829">
    <property type="term" value="C:cytosol"/>
    <property type="evidence" value="ECO:0007669"/>
    <property type="project" value="TreeGrafter"/>
</dbReference>
<dbReference type="AlphaFoldDB" id="A0A0W4ZFE2"/>
<dbReference type="PANTHER" id="PTHR12925">
    <property type="entry name" value="HIKESHI FAMILY MEMBER"/>
    <property type="match status" value="1"/>
</dbReference>
<reference evidence="5" key="1">
    <citation type="journal article" date="2016" name="Nat. Commun.">
        <title>Genome analysis of three Pneumocystis species reveals adaptation mechanisms to life exclusively in mammalian hosts.</title>
        <authorList>
            <person name="Ma L."/>
            <person name="Chen Z."/>
            <person name="Huang D.W."/>
            <person name="Kutty G."/>
            <person name="Ishihara M."/>
            <person name="Wang H."/>
            <person name="Abouelleil A."/>
            <person name="Bishop L."/>
            <person name="Davey E."/>
            <person name="Deng R."/>
            <person name="Deng X."/>
            <person name="Fan L."/>
            <person name="Fantoni G."/>
            <person name="Fitzgerald M."/>
            <person name="Gogineni E."/>
            <person name="Goldberg J.M."/>
            <person name="Handley G."/>
            <person name="Hu X."/>
            <person name="Huber C."/>
            <person name="Jiao X."/>
            <person name="Jones K."/>
            <person name="Levin J.Z."/>
            <person name="Liu Y."/>
            <person name="Macdonald P."/>
            <person name="Melnikov A."/>
            <person name="Raley C."/>
            <person name="Sassi M."/>
            <person name="Sherman B.T."/>
            <person name="Song X."/>
            <person name="Sykes S."/>
            <person name="Tran B."/>
            <person name="Walsh L."/>
            <person name="Xia Y."/>
            <person name="Yang J."/>
            <person name="Young S."/>
            <person name="Zeng Q."/>
            <person name="Zheng X."/>
            <person name="Stephens R."/>
            <person name="Nusbaum C."/>
            <person name="Birren B.W."/>
            <person name="Azadi P."/>
            <person name="Lempicki R.A."/>
            <person name="Cuomo C.A."/>
            <person name="Kovacs J.A."/>
        </authorList>
    </citation>
    <scope>NUCLEOTIDE SEQUENCE [LARGE SCALE GENOMIC DNA]</scope>
    <source>
        <strain evidence="5">RU7</strain>
    </source>
</reference>
<dbReference type="GO" id="GO:0005635">
    <property type="term" value="C:nuclear envelope"/>
    <property type="evidence" value="ECO:0007669"/>
    <property type="project" value="EnsemblFungi"/>
</dbReference>
<dbReference type="InterPro" id="IPR048364">
    <property type="entry name" value="Hikeshi-like_C"/>
</dbReference>
<proteinExistence type="inferred from homology"/>
<comment type="caution">
    <text evidence="4">The sequence shown here is derived from an EMBL/GenBank/DDBJ whole genome shotgun (WGS) entry which is preliminary data.</text>
</comment>
<evidence type="ECO:0000313" key="5">
    <source>
        <dbReference type="Proteomes" id="UP000053447"/>
    </source>
</evidence>
<dbReference type="Proteomes" id="UP000053447">
    <property type="component" value="Unassembled WGS sequence"/>
</dbReference>
<dbReference type="PANTHER" id="PTHR12925:SF0">
    <property type="entry name" value="PROTEIN HIKESHI"/>
    <property type="match status" value="1"/>
</dbReference>
<dbReference type="OrthoDB" id="10248398at2759"/>
<dbReference type="Pfam" id="PF21057">
    <property type="entry name" value="Hikeshi-like_C"/>
    <property type="match status" value="1"/>
</dbReference>
<dbReference type="eggNOG" id="KOG4067">
    <property type="taxonomic scope" value="Eukaryota"/>
</dbReference>
<evidence type="ECO:0000256" key="1">
    <source>
        <dbReference type="ARBA" id="ARBA00006623"/>
    </source>
</evidence>